<dbReference type="OrthoDB" id="52928at2"/>
<dbReference type="InterPro" id="IPR036397">
    <property type="entry name" value="RNaseH_sf"/>
</dbReference>
<dbReference type="STRING" id="767452.AVL62_00015"/>
<dbReference type="SUPFAM" id="SSF53098">
    <property type="entry name" value="Ribonuclease H-like"/>
    <property type="match status" value="1"/>
</dbReference>
<name>A0A0W8I597_9MICO</name>
<evidence type="ECO:0000313" key="2">
    <source>
        <dbReference type="EMBL" id="KUG53246.1"/>
    </source>
</evidence>
<dbReference type="InterPro" id="IPR012337">
    <property type="entry name" value="RNaseH-like_sf"/>
</dbReference>
<sequence length="324" mass="36601">MPHANARPTIHGRLLLVQRVREQGWAVAHVAKAMGISRQCAHRWLNRYDRHGVAGLGERSSRPHTCPHRTPAQVEQQILDCRHRHRRGQDWIAGELALAPRTVGRVLRRAGVGYLRCLDPMTGEVIRSSKATAVRYERDRPGELVHVDVKKLGKIPDGGGWRAHGRAASGHQRDKKVKIGYDYVHSMVDDHSRLAYSEIHDDETSATCAGFLTRAAAYFTAHSITRIERVMTDNALAYRHGRAFIDAVAAIGAVRKFIKPHCPWQNGKVERFNRTLQAEWAYRYVFTSNQARRDALAPWLQSYNTERRHSALGGLPPTSRLSPT</sequence>
<dbReference type="InterPro" id="IPR001584">
    <property type="entry name" value="Integrase_cat-core"/>
</dbReference>
<feature type="domain" description="Integrase catalytic" evidence="1">
    <location>
        <begin position="137"/>
        <end position="324"/>
    </location>
</feature>
<dbReference type="NCBIfam" id="NF033577">
    <property type="entry name" value="transpos_IS481"/>
    <property type="match status" value="1"/>
</dbReference>
<dbReference type="Gene3D" id="3.30.420.10">
    <property type="entry name" value="Ribonuclease H-like superfamily/Ribonuclease H"/>
    <property type="match status" value="1"/>
</dbReference>
<dbReference type="SUPFAM" id="SSF46689">
    <property type="entry name" value="Homeodomain-like"/>
    <property type="match status" value="1"/>
</dbReference>
<gene>
    <name evidence="2" type="ORF">AVL62_00015</name>
</gene>
<dbReference type="Pfam" id="PF13011">
    <property type="entry name" value="LZ_Tnp_IS481"/>
    <property type="match status" value="1"/>
</dbReference>
<comment type="caution">
    <text evidence="2">The sequence shown here is derived from an EMBL/GenBank/DDBJ whole genome shotgun (WGS) entry which is preliminary data.</text>
</comment>
<dbReference type="Pfam" id="PF13683">
    <property type="entry name" value="rve_3"/>
    <property type="match status" value="1"/>
</dbReference>
<evidence type="ECO:0000259" key="1">
    <source>
        <dbReference type="PROSITE" id="PS50994"/>
    </source>
</evidence>
<organism evidence="2 3">
    <name type="scientific">Serinicoccus chungangensis</name>
    <dbReference type="NCBI Taxonomy" id="767452"/>
    <lineage>
        <taxon>Bacteria</taxon>
        <taxon>Bacillati</taxon>
        <taxon>Actinomycetota</taxon>
        <taxon>Actinomycetes</taxon>
        <taxon>Micrococcales</taxon>
        <taxon>Ornithinimicrobiaceae</taxon>
        <taxon>Serinicoccus</taxon>
    </lineage>
</organism>
<dbReference type="PROSITE" id="PS50994">
    <property type="entry name" value="INTEGRASE"/>
    <property type="match status" value="1"/>
</dbReference>
<dbReference type="EMBL" id="LQBL01000028">
    <property type="protein sequence ID" value="KUG53246.1"/>
    <property type="molecule type" value="Genomic_DNA"/>
</dbReference>
<dbReference type="InterPro" id="IPR009057">
    <property type="entry name" value="Homeodomain-like_sf"/>
</dbReference>
<reference evidence="2 3" key="1">
    <citation type="submission" date="2015-12" db="EMBL/GenBank/DDBJ databases">
        <title>Serinicoccus chungangenesis strain CD08_5 genome sequencing and assembly.</title>
        <authorList>
            <person name="Chander A.M."/>
            <person name="Kaur G."/>
            <person name="Nair G.R."/>
            <person name="Dhawan D.K."/>
            <person name="Kochhar R.K."/>
            <person name="Mayilraj S."/>
            <person name="Bhadada S.K."/>
        </authorList>
    </citation>
    <scope>NUCLEOTIDE SEQUENCE [LARGE SCALE GENOMIC DNA]</scope>
    <source>
        <strain evidence="2 3">CD08_5</strain>
    </source>
</reference>
<accession>A0A0W8I597</accession>
<proteinExistence type="predicted"/>
<dbReference type="GO" id="GO:0015074">
    <property type="term" value="P:DNA integration"/>
    <property type="evidence" value="ECO:0007669"/>
    <property type="project" value="InterPro"/>
</dbReference>
<dbReference type="AlphaFoldDB" id="A0A0W8I597"/>
<evidence type="ECO:0000313" key="3">
    <source>
        <dbReference type="Proteomes" id="UP000054837"/>
    </source>
</evidence>
<dbReference type="InterPro" id="IPR047656">
    <property type="entry name" value="IS481-like_transpos"/>
</dbReference>
<dbReference type="GO" id="GO:0003676">
    <property type="term" value="F:nucleic acid binding"/>
    <property type="evidence" value="ECO:0007669"/>
    <property type="project" value="InterPro"/>
</dbReference>
<dbReference type="Proteomes" id="UP000054837">
    <property type="component" value="Unassembled WGS sequence"/>
</dbReference>
<dbReference type="PANTHER" id="PTHR35004">
    <property type="entry name" value="TRANSPOSASE RV3428C-RELATED"/>
    <property type="match status" value="1"/>
</dbReference>
<dbReference type="PANTHER" id="PTHR35004:SF6">
    <property type="entry name" value="TRANSPOSASE"/>
    <property type="match status" value="1"/>
</dbReference>
<dbReference type="RefSeq" id="WP_058891255.1">
    <property type="nucleotide sequence ID" value="NZ_LQBL01000028.1"/>
</dbReference>
<keyword evidence="3" id="KW-1185">Reference proteome</keyword>
<dbReference type="InterPro" id="IPR024967">
    <property type="entry name" value="DNA-bd_IS481-type"/>
</dbReference>
<protein>
    <submittedName>
        <fullName evidence="2">Transposase</fullName>
    </submittedName>
</protein>